<accession>A0AC60Q057</accession>
<sequence length="359" mass="38230">MKQCLERKPSFRHWLQAHTVILSVSCNSSRLFSVSPHPDGAANIAEDGALSGPQRGLAVRQASRSPASRRPETPFGSHVAQLGTRSLAIVSLYWAHANPALAAPPADPSVQSGTTTMKRVLLFVLLGALAALAARDKCGPCDPDACRTPDSCLAGLVKDACGCCMVCGQREGHRCYHRSVAGSWEHGPCGEDLDCRPRADLAPGDPAEALCVCNKAWPMCGSDGVTYDSVCQLTEARYSRRDGLEAASRGPCMAAPRVVTPPEHTRNYTGGRAAMSCEVMGYPVPSVEWRVDRGNGVQQALPTDDPRLSVQTRGGPNSYELTSWLQLLSLSAADTATYWCVAANELGEASAAAKLNVIR</sequence>
<protein>
    <submittedName>
        <fullName evidence="1">Uncharacterized protein</fullName>
    </submittedName>
</protein>
<organism evidence="1 2">
    <name type="scientific">Ixodes persulcatus</name>
    <name type="common">Taiga tick</name>
    <dbReference type="NCBI Taxonomy" id="34615"/>
    <lineage>
        <taxon>Eukaryota</taxon>
        <taxon>Metazoa</taxon>
        <taxon>Ecdysozoa</taxon>
        <taxon>Arthropoda</taxon>
        <taxon>Chelicerata</taxon>
        <taxon>Arachnida</taxon>
        <taxon>Acari</taxon>
        <taxon>Parasitiformes</taxon>
        <taxon>Ixodida</taxon>
        <taxon>Ixodoidea</taxon>
        <taxon>Ixodidae</taxon>
        <taxon>Ixodinae</taxon>
        <taxon>Ixodes</taxon>
    </lineage>
</organism>
<evidence type="ECO:0000313" key="2">
    <source>
        <dbReference type="Proteomes" id="UP000805193"/>
    </source>
</evidence>
<dbReference type="Proteomes" id="UP000805193">
    <property type="component" value="Unassembled WGS sequence"/>
</dbReference>
<reference evidence="1 2" key="1">
    <citation type="journal article" date="2020" name="Cell">
        <title>Large-Scale Comparative Analyses of Tick Genomes Elucidate Their Genetic Diversity and Vector Capacities.</title>
        <authorList>
            <consortium name="Tick Genome and Microbiome Consortium (TIGMIC)"/>
            <person name="Jia N."/>
            <person name="Wang J."/>
            <person name="Shi W."/>
            <person name="Du L."/>
            <person name="Sun Y."/>
            <person name="Zhan W."/>
            <person name="Jiang J.F."/>
            <person name="Wang Q."/>
            <person name="Zhang B."/>
            <person name="Ji P."/>
            <person name="Bell-Sakyi L."/>
            <person name="Cui X.M."/>
            <person name="Yuan T.T."/>
            <person name="Jiang B.G."/>
            <person name="Yang W.F."/>
            <person name="Lam T.T."/>
            <person name="Chang Q.C."/>
            <person name="Ding S.J."/>
            <person name="Wang X.J."/>
            <person name="Zhu J.G."/>
            <person name="Ruan X.D."/>
            <person name="Zhao L."/>
            <person name="Wei J.T."/>
            <person name="Ye R.Z."/>
            <person name="Que T.C."/>
            <person name="Du C.H."/>
            <person name="Zhou Y.H."/>
            <person name="Cheng J.X."/>
            <person name="Dai P.F."/>
            <person name="Guo W.B."/>
            <person name="Han X.H."/>
            <person name="Huang E.J."/>
            <person name="Li L.F."/>
            <person name="Wei W."/>
            <person name="Gao Y.C."/>
            <person name="Liu J.Z."/>
            <person name="Shao H.Z."/>
            <person name="Wang X."/>
            <person name="Wang C.C."/>
            <person name="Yang T.C."/>
            <person name="Huo Q.B."/>
            <person name="Li W."/>
            <person name="Chen H.Y."/>
            <person name="Chen S.E."/>
            <person name="Zhou L.G."/>
            <person name="Ni X.B."/>
            <person name="Tian J.H."/>
            <person name="Sheng Y."/>
            <person name="Liu T."/>
            <person name="Pan Y.S."/>
            <person name="Xia L.Y."/>
            <person name="Li J."/>
            <person name="Zhao F."/>
            <person name="Cao W.C."/>
        </authorList>
    </citation>
    <scope>NUCLEOTIDE SEQUENCE [LARGE SCALE GENOMIC DNA]</scope>
    <source>
        <strain evidence="1">Iper-2018</strain>
    </source>
</reference>
<dbReference type="EMBL" id="JABSTQ010009665">
    <property type="protein sequence ID" value="KAG0426999.1"/>
    <property type="molecule type" value="Genomic_DNA"/>
</dbReference>
<keyword evidence="2" id="KW-1185">Reference proteome</keyword>
<name>A0AC60Q057_IXOPE</name>
<evidence type="ECO:0000313" key="1">
    <source>
        <dbReference type="EMBL" id="KAG0426999.1"/>
    </source>
</evidence>
<gene>
    <name evidence="1" type="ORF">HPB47_025926</name>
</gene>
<comment type="caution">
    <text evidence="1">The sequence shown here is derived from an EMBL/GenBank/DDBJ whole genome shotgun (WGS) entry which is preliminary data.</text>
</comment>
<proteinExistence type="predicted"/>